<dbReference type="Proteomes" id="UP001058553">
    <property type="component" value="Chromosome"/>
</dbReference>
<evidence type="ECO:0000313" key="2">
    <source>
        <dbReference type="Proteomes" id="UP001058553"/>
    </source>
</evidence>
<accession>A0ABY5X7C8</accession>
<reference evidence="1" key="1">
    <citation type="submission" date="2022-07" db="EMBL/GenBank/DDBJ databases">
        <title>Genetic diversity of Erwinia pyrifoliae.</title>
        <authorList>
            <person name="Park D.S."/>
            <person name="Ham H."/>
        </authorList>
    </citation>
    <scope>NUCLEOTIDE SEQUENCE</scope>
    <source>
        <strain evidence="1">CP201486</strain>
    </source>
</reference>
<sequence length="55" mass="6469">MKYGDLSDSQFKNHYGLVDISDSVDPLTMTHRTPFESPRSMFTHVYGERKKNFTR</sequence>
<keyword evidence="2" id="KW-1185">Reference proteome</keyword>
<organism evidence="1 2">
    <name type="scientific">Erwinia pyrifoliae</name>
    <dbReference type="NCBI Taxonomy" id="79967"/>
    <lineage>
        <taxon>Bacteria</taxon>
        <taxon>Pseudomonadati</taxon>
        <taxon>Pseudomonadota</taxon>
        <taxon>Gammaproteobacteria</taxon>
        <taxon>Enterobacterales</taxon>
        <taxon>Erwiniaceae</taxon>
        <taxon>Erwinia</taxon>
    </lineage>
</organism>
<name>A0ABY5X7C8_ERWPY</name>
<proteinExistence type="predicted"/>
<evidence type="ECO:0000313" key="1">
    <source>
        <dbReference type="EMBL" id="UWS33032.1"/>
    </source>
</evidence>
<dbReference type="GeneID" id="92239019"/>
<protein>
    <submittedName>
        <fullName evidence="1">DUF3289 family protein</fullName>
    </submittedName>
</protein>
<gene>
    <name evidence="1" type="ORF">NYP84_15710</name>
</gene>
<dbReference type="InterPro" id="IPR017483">
    <property type="entry name" value="CHP03034"/>
</dbReference>
<dbReference type="RefSeq" id="WP_012666857.1">
    <property type="nucleotide sequence ID" value="NZ_CP023567.1"/>
</dbReference>
<dbReference type="EMBL" id="CP103445">
    <property type="protein sequence ID" value="UWS33032.1"/>
    <property type="molecule type" value="Genomic_DNA"/>
</dbReference>
<dbReference type="Pfam" id="PF11692">
    <property type="entry name" value="DUF3289"/>
    <property type="match status" value="1"/>
</dbReference>